<keyword evidence="4" id="KW-1185">Reference proteome</keyword>
<accession>A0A433DBF4</accession>
<gene>
    <name evidence="3" type="ORF">BC936DRAFT_144889</name>
</gene>
<dbReference type="PROSITE" id="PS50089">
    <property type="entry name" value="ZF_RING_2"/>
    <property type="match status" value="1"/>
</dbReference>
<comment type="caution">
    <text evidence="3">The sequence shown here is derived from an EMBL/GenBank/DDBJ whole genome shotgun (WGS) entry which is preliminary data.</text>
</comment>
<dbReference type="Pfam" id="PF13639">
    <property type="entry name" value="zf-RING_2"/>
    <property type="match status" value="1"/>
</dbReference>
<sequence length="207" mass="23095">MRESTLHLVLSLSGGGGPTPKFADLWAPGARVVQVGAPMAHRNRRIEPGRHPACAAHGHRVIINWGDRNFDFLYESHKCHCPECGTLVEPITCAFSNTWWAFRGLKKLPNTPPEYVQGPWRHSGNAYHAFDETQSGVVGWLRLRILVSSWNPENVCAVCFEKSGPTEKGVGSCGHSLHPACRKKWMNALGMESRTQCPLCREIDRNE</sequence>
<dbReference type="InterPro" id="IPR013083">
    <property type="entry name" value="Znf_RING/FYVE/PHD"/>
</dbReference>
<dbReference type="Gene3D" id="3.30.40.10">
    <property type="entry name" value="Zinc/RING finger domain, C3HC4 (zinc finger)"/>
    <property type="match status" value="1"/>
</dbReference>
<organism evidence="3 4">
    <name type="scientific">Jimgerdemannia flammicorona</name>
    <dbReference type="NCBI Taxonomy" id="994334"/>
    <lineage>
        <taxon>Eukaryota</taxon>
        <taxon>Fungi</taxon>
        <taxon>Fungi incertae sedis</taxon>
        <taxon>Mucoromycota</taxon>
        <taxon>Mucoromycotina</taxon>
        <taxon>Endogonomycetes</taxon>
        <taxon>Endogonales</taxon>
        <taxon>Endogonaceae</taxon>
        <taxon>Jimgerdemannia</taxon>
    </lineage>
</organism>
<evidence type="ECO:0000313" key="4">
    <source>
        <dbReference type="Proteomes" id="UP000268093"/>
    </source>
</evidence>
<dbReference type="Proteomes" id="UP000268093">
    <property type="component" value="Unassembled WGS sequence"/>
</dbReference>
<keyword evidence="1" id="KW-0479">Metal-binding</keyword>
<keyword evidence="1" id="KW-0863">Zinc-finger</keyword>
<dbReference type="SMART" id="SM00184">
    <property type="entry name" value="RING"/>
    <property type="match status" value="1"/>
</dbReference>
<protein>
    <recommendedName>
        <fullName evidence="2">RING-type domain-containing protein</fullName>
    </recommendedName>
</protein>
<dbReference type="SUPFAM" id="SSF57850">
    <property type="entry name" value="RING/U-box"/>
    <property type="match status" value="1"/>
</dbReference>
<evidence type="ECO:0000256" key="1">
    <source>
        <dbReference type="PROSITE-ProRule" id="PRU00175"/>
    </source>
</evidence>
<evidence type="ECO:0000259" key="2">
    <source>
        <dbReference type="PROSITE" id="PS50089"/>
    </source>
</evidence>
<dbReference type="GO" id="GO:0008270">
    <property type="term" value="F:zinc ion binding"/>
    <property type="evidence" value="ECO:0007669"/>
    <property type="project" value="UniProtKB-KW"/>
</dbReference>
<dbReference type="OrthoDB" id="428577at2759"/>
<name>A0A433DBF4_9FUNG</name>
<dbReference type="EMBL" id="RBNI01003638">
    <property type="protein sequence ID" value="RUP48160.1"/>
    <property type="molecule type" value="Genomic_DNA"/>
</dbReference>
<proteinExistence type="predicted"/>
<evidence type="ECO:0000313" key="3">
    <source>
        <dbReference type="EMBL" id="RUP48160.1"/>
    </source>
</evidence>
<dbReference type="AlphaFoldDB" id="A0A433DBF4"/>
<dbReference type="InterPro" id="IPR001841">
    <property type="entry name" value="Znf_RING"/>
</dbReference>
<feature type="domain" description="RING-type" evidence="2">
    <location>
        <begin position="156"/>
        <end position="201"/>
    </location>
</feature>
<keyword evidence="1" id="KW-0862">Zinc</keyword>
<reference evidence="3 4" key="1">
    <citation type="journal article" date="2018" name="New Phytol.">
        <title>Phylogenomics of Endogonaceae and evolution of mycorrhizas within Mucoromycota.</title>
        <authorList>
            <person name="Chang Y."/>
            <person name="Desiro A."/>
            <person name="Na H."/>
            <person name="Sandor L."/>
            <person name="Lipzen A."/>
            <person name="Clum A."/>
            <person name="Barry K."/>
            <person name="Grigoriev I.V."/>
            <person name="Martin F.M."/>
            <person name="Stajich J.E."/>
            <person name="Smith M.E."/>
            <person name="Bonito G."/>
            <person name="Spatafora J.W."/>
        </authorList>
    </citation>
    <scope>NUCLEOTIDE SEQUENCE [LARGE SCALE GENOMIC DNA]</scope>
    <source>
        <strain evidence="3 4">GMNB39</strain>
    </source>
</reference>